<feature type="domain" description="PDZ" evidence="6">
    <location>
        <begin position="288"/>
        <end position="354"/>
    </location>
</feature>
<sequence>MRRRYSFGTLVVTAALALILGAMAGAASGGLTAFWLTSEADPTRTTTSTDSPPATVRQGTAPTPTAVSQAPPVSTSDVPGSIADLVERVSPAVVTVLNKQAVGGLFGSDGEIQPAGTGTGFIIDDQGRIVTNHHVVEGSEEIEVIFVDGEKANARLLGTDRFADLAVIQVDVPVPATVPLGDSDSLRPGDRVIAIGSALGDFTNTVTEGIVSGLGRSLQTPEGYNMENMIQHDAPINPGNSGGPLLNLNGEVVGVNTAVVRQASLGVTAEGLGFAIPSNTVKALTEELIRAGRVVRPYLGIFYEPLTPRLAQANDLPVDHGVVVNSVEPNSPAGMAGIQADDIITKIDGQAIDSDHPLVNQLFNYKPGDVVELEIYRPRTDETLTVSVTLGERPDDT</sequence>
<dbReference type="SUPFAM" id="SSF50494">
    <property type="entry name" value="Trypsin-like serine proteases"/>
    <property type="match status" value="1"/>
</dbReference>
<comment type="similarity">
    <text evidence="1">Belongs to the peptidase S1C family.</text>
</comment>
<dbReference type="EC" id="1.3.1.74" evidence="7"/>
<feature type="compositionally biased region" description="Polar residues" evidence="4">
    <location>
        <begin position="57"/>
        <end position="78"/>
    </location>
</feature>
<evidence type="ECO:0000256" key="3">
    <source>
        <dbReference type="ARBA" id="ARBA00022801"/>
    </source>
</evidence>
<dbReference type="InterPro" id="IPR009003">
    <property type="entry name" value="Peptidase_S1_PA"/>
</dbReference>
<dbReference type="Pfam" id="PF13180">
    <property type="entry name" value="PDZ_2"/>
    <property type="match status" value="1"/>
</dbReference>
<dbReference type="FunCoup" id="D1C1D2">
    <property type="interactions" value="422"/>
</dbReference>
<dbReference type="OrthoDB" id="9758917at2"/>
<dbReference type="Gene3D" id="2.30.42.10">
    <property type="match status" value="1"/>
</dbReference>
<proteinExistence type="inferred from homology"/>
<dbReference type="Gene3D" id="2.40.10.10">
    <property type="entry name" value="Trypsin-like serine proteases"/>
    <property type="match status" value="2"/>
</dbReference>
<feature type="signal peptide" evidence="5">
    <location>
        <begin position="1"/>
        <end position="24"/>
    </location>
</feature>
<evidence type="ECO:0000313" key="7">
    <source>
        <dbReference type="EMBL" id="ACZ38049.1"/>
    </source>
</evidence>
<accession>D1C1D2</accession>
<keyword evidence="8" id="KW-1185">Reference proteome</keyword>
<dbReference type="MEROPS" id="S01.494"/>
<gene>
    <name evidence="7" type="ordered locus">Sthe_0612</name>
</gene>
<feature type="chain" id="PRO_5003021861" evidence="5">
    <location>
        <begin position="25"/>
        <end position="397"/>
    </location>
</feature>
<organism evidence="7 8">
    <name type="scientific">Sphaerobacter thermophilus (strain ATCC 49802 / DSM 20745 / KCCM 41009 / NCIMB 13125 / S 6022)</name>
    <dbReference type="NCBI Taxonomy" id="479434"/>
    <lineage>
        <taxon>Bacteria</taxon>
        <taxon>Pseudomonadati</taxon>
        <taxon>Thermomicrobiota</taxon>
        <taxon>Thermomicrobia</taxon>
        <taxon>Sphaerobacterales</taxon>
        <taxon>Sphaerobacterineae</taxon>
        <taxon>Sphaerobacteraceae</taxon>
        <taxon>Sphaerobacter</taxon>
    </lineage>
</organism>
<dbReference type="EMBL" id="CP001823">
    <property type="protein sequence ID" value="ACZ38049.1"/>
    <property type="molecule type" value="Genomic_DNA"/>
</dbReference>
<dbReference type="CDD" id="cd06779">
    <property type="entry name" value="cpPDZ_Deg_HtrA-like"/>
    <property type="match status" value="1"/>
</dbReference>
<dbReference type="InterPro" id="IPR043504">
    <property type="entry name" value="Peptidase_S1_PA_chymotrypsin"/>
</dbReference>
<dbReference type="STRING" id="479434.Sthe_0612"/>
<reference evidence="7 8" key="2">
    <citation type="journal article" date="2010" name="Stand. Genomic Sci.">
        <title>Complete genome sequence of Desulfohalobium retbaense type strain (HR(100)).</title>
        <authorList>
            <person name="Spring S."/>
            <person name="Nolan M."/>
            <person name="Lapidus A."/>
            <person name="Glavina Del Rio T."/>
            <person name="Copeland A."/>
            <person name="Tice H."/>
            <person name="Cheng J.F."/>
            <person name="Lucas S."/>
            <person name="Land M."/>
            <person name="Chen F."/>
            <person name="Bruce D."/>
            <person name="Goodwin L."/>
            <person name="Pitluck S."/>
            <person name="Ivanova N."/>
            <person name="Mavromatis K."/>
            <person name="Mikhailova N."/>
            <person name="Pati A."/>
            <person name="Chen A."/>
            <person name="Palaniappan K."/>
            <person name="Hauser L."/>
            <person name="Chang Y.J."/>
            <person name="Jeffries C.D."/>
            <person name="Munk C."/>
            <person name="Kiss H."/>
            <person name="Chain P."/>
            <person name="Han C."/>
            <person name="Brettin T."/>
            <person name="Detter J.C."/>
            <person name="Schuler E."/>
            <person name="Goker M."/>
            <person name="Rohde M."/>
            <person name="Bristow J."/>
            <person name="Eisen J.A."/>
            <person name="Markowitz V."/>
            <person name="Hugenholtz P."/>
            <person name="Kyrpides N.C."/>
            <person name="Klenk H.P."/>
        </authorList>
    </citation>
    <scope>NUCLEOTIDE SEQUENCE [LARGE SCALE GENOMIC DNA]</scope>
    <source>
        <strain evidence="8">ATCC 49802 / DSM 20745 / S 6022</strain>
    </source>
</reference>
<dbReference type="InParanoid" id="D1C1D2"/>
<dbReference type="InterPro" id="IPR001478">
    <property type="entry name" value="PDZ"/>
</dbReference>
<name>D1C1D2_SPHTD</name>
<dbReference type="HOGENOM" id="CLU_020120_0_0_0"/>
<dbReference type="InterPro" id="IPR036034">
    <property type="entry name" value="PDZ_sf"/>
</dbReference>
<dbReference type="AlphaFoldDB" id="D1C1D2"/>
<keyword evidence="5" id="KW-0732">Signal</keyword>
<dbReference type="GO" id="GO:0006508">
    <property type="term" value="P:proteolysis"/>
    <property type="evidence" value="ECO:0007669"/>
    <property type="project" value="UniProtKB-KW"/>
</dbReference>
<dbReference type="PANTHER" id="PTHR43343:SF3">
    <property type="entry name" value="PROTEASE DO-LIKE 8, CHLOROPLASTIC"/>
    <property type="match status" value="1"/>
</dbReference>
<dbReference type="InterPro" id="IPR051201">
    <property type="entry name" value="Chloro_Bact_Ser_Proteases"/>
</dbReference>
<dbReference type="Proteomes" id="UP000002027">
    <property type="component" value="Chromosome 1"/>
</dbReference>
<dbReference type="PRINTS" id="PR00834">
    <property type="entry name" value="PROTEASES2C"/>
</dbReference>
<feature type="region of interest" description="Disordered" evidence="4">
    <location>
        <begin position="42"/>
        <end position="79"/>
    </location>
</feature>
<dbReference type="Pfam" id="PF13365">
    <property type="entry name" value="Trypsin_2"/>
    <property type="match status" value="1"/>
</dbReference>
<dbReference type="PANTHER" id="PTHR43343">
    <property type="entry name" value="PEPTIDASE S12"/>
    <property type="match status" value="1"/>
</dbReference>
<evidence type="ECO:0000256" key="4">
    <source>
        <dbReference type="SAM" id="MobiDB-lite"/>
    </source>
</evidence>
<keyword evidence="3" id="KW-0378">Hydrolase</keyword>
<protein>
    <submittedName>
        <fullName evidence="7">2-alkenal reductase</fullName>
        <ecNumber evidence="7">1.3.1.74</ecNumber>
    </submittedName>
</protein>
<reference evidence="8" key="1">
    <citation type="submission" date="2009-11" db="EMBL/GenBank/DDBJ databases">
        <title>The complete chromosome 1 of Sphaerobacter thermophilus DSM 20745.</title>
        <authorList>
            <person name="Lucas S."/>
            <person name="Copeland A."/>
            <person name="Lapidus A."/>
            <person name="Glavina del Rio T."/>
            <person name="Dalin E."/>
            <person name="Tice H."/>
            <person name="Bruce D."/>
            <person name="Goodwin L."/>
            <person name="Pitluck S."/>
            <person name="Kyrpides N."/>
            <person name="Mavromatis K."/>
            <person name="Ivanova N."/>
            <person name="Mikhailova N."/>
            <person name="LaButti K.M."/>
            <person name="Clum A."/>
            <person name="Sun H.I."/>
            <person name="Brettin T."/>
            <person name="Detter J.C."/>
            <person name="Han C."/>
            <person name="Larimer F."/>
            <person name="Land M."/>
            <person name="Hauser L."/>
            <person name="Markowitz V."/>
            <person name="Cheng J.F."/>
            <person name="Hugenholtz P."/>
            <person name="Woyke T."/>
            <person name="Wu D."/>
            <person name="Steenblock K."/>
            <person name="Schneider S."/>
            <person name="Pukall R."/>
            <person name="Goeker M."/>
            <person name="Klenk H.P."/>
            <person name="Eisen J.A."/>
        </authorList>
    </citation>
    <scope>NUCLEOTIDE SEQUENCE [LARGE SCALE GENOMIC DNA]</scope>
    <source>
        <strain evidence="8">ATCC 49802 / DSM 20745 / S 6022</strain>
    </source>
</reference>
<keyword evidence="2" id="KW-0645">Protease</keyword>
<dbReference type="SMART" id="SM00228">
    <property type="entry name" value="PDZ"/>
    <property type="match status" value="1"/>
</dbReference>
<feature type="compositionally biased region" description="Low complexity" evidence="4">
    <location>
        <begin position="42"/>
        <end position="55"/>
    </location>
</feature>
<evidence type="ECO:0000256" key="5">
    <source>
        <dbReference type="SAM" id="SignalP"/>
    </source>
</evidence>
<evidence type="ECO:0000259" key="6">
    <source>
        <dbReference type="PROSITE" id="PS50106"/>
    </source>
</evidence>
<dbReference type="PROSITE" id="PS50106">
    <property type="entry name" value="PDZ"/>
    <property type="match status" value="1"/>
</dbReference>
<evidence type="ECO:0000256" key="1">
    <source>
        <dbReference type="ARBA" id="ARBA00010541"/>
    </source>
</evidence>
<dbReference type="GO" id="GO:0032440">
    <property type="term" value="F:2-alkenal reductase [NAD(P)H] activity"/>
    <property type="evidence" value="ECO:0007669"/>
    <property type="project" value="UniProtKB-EC"/>
</dbReference>
<dbReference type="InterPro" id="IPR001940">
    <property type="entry name" value="Peptidase_S1C"/>
</dbReference>
<keyword evidence="7" id="KW-0560">Oxidoreductase</keyword>
<dbReference type="eggNOG" id="COG0265">
    <property type="taxonomic scope" value="Bacteria"/>
</dbReference>
<dbReference type="SUPFAM" id="SSF50156">
    <property type="entry name" value="PDZ domain-like"/>
    <property type="match status" value="1"/>
</dbReference>
<evidence type="ECO:0000313" key="8">
    <source>
        <dbReference type="Proteomes" id="UP000002027"/>
    </source>
</evidence>
<dbReference type="KEGG" id="sti:Sthe_0612"/>
<dbReference type="RefSeq" id="WP_012871096.1">
    <property type="nucleotide sequence ID" value="NC_013523.1"/>
</dbReference>
<dbReference type="GO" id="GO:0004252">
    <property type="term" value="F:serine-type endopeptidase activity"/>
    <property type="evidence" value="ECO:0007669"/>
    <property type="project" value="InterPro"/>
</dbReference>
<evidence type="ECO:0000256" key="2">
    <source>
        <dbReference type="ARBA" id="ARBA00022670"/>
    </source>
</evidence>